<evidence type="ECO:0000259" key="16">
    <source>
        <dbReference type="PROSITE" id="PS50137"/>
    </source>
</evidence>
<dbReference type="InterPro" id="IPR014720">
    <property type="entry name" value="dsRBD_dom"/>
</dbReference>
<evidence type="ECO:0000256" key="7">
    <source>
        <dbReference type="ARBA" id="ARBA00022664"/>
    </source>
</evidence>
<reference evidence="18 19" key="1">
    <citation type="submission" date="2016-02" db="EMBL/GenBank/DDBJ databases">
        <title>Genome sequence of Clostridium tepidiprofundi DSM 19306.</title>
        <authorList>
            <person name="Poehlein A."/>
            <person name="Daniel R."/>
        </authorList>
    </citation>
    <scope>NUCLEOTIDE SEQUENCE [LARGE SCALE GENOMIC DNA]</scope>
    <source>
        <strain evidence="18 19">DSM 19306</strain>
    </source>
</reference>
<comment type="catalytic activity">
    <reaction evidence="1 15">
        <text>Endonucleolytic cleavage to 5'-phosphomonoester.</text>
        <dbReference type="EC" id="3.1.26.3"/>
    </reaction>
</comment>
<dbReference type="PROSITE" id="PS50137">
    <property type="entry name" value="DS_RBD"/>
    <property type="match status" value="1"/>
</dbReference>
<feature type="binding site" evidence="15">
    <location>
        <position position="124"/>
    </location>
    <ligand>
        <name>Mg(2+)</name>
        <dbReference type="ChEBI" id="CHEBI:18420"/>
    </ligand>
</feature>
<dbReference type="PANTHER" id="PTHR11207">
    <property type="entry name" value="RIBONUCLEASE III"/>
    <property type="match status" value="1"/>
</dbReference>
<dbReference type="Proteomes" id="UP000075531">
    <property type="component" value="Unassembled WGS sequence"/>
</dbReference>
<dbReference type="GO" id="GO:0003725">
    <property type="term" value="F:double-stranded RNA binding"/>
    <property type="evidence" value="ECO:0007669"/>
    <property type="project" value="TreeGrafter"/>
</dbReference>
<evidence type="ECO:0000256" key="10">
    <source>
        <dbReference type="ARBA" id="ARBA00022723"/>
    </source>
</evidence>
<dbReference type="Pfam" id="PF00035">
    <property type="entry name" value="dsrm"/>
    <property type="match status" value="1"/>
</dbReference>
<dbReference type="GO" id="GO:0005737">
    <property type="term" value="C:cytoplasm"/>
    <property type="evidence" value="ECO:0007669"/>
    <property type="project" value="UniProtKB-SubCell"/>
</dbReference>
<keyword evidence="14 15" id="KW-0694">RNA-binding</keyword>
<keyword evidence="5 15" id="KW-0963">Cytoplasm</keyword>
<keyword evidence="7 15" id="KW-0507">mRNA processing</keyword>
<dbReference type="GO" id="GO:0046872">
    <property type="term" value="F:metal ion binding"/>
    <property type="evidence" value="ECO:0007669"/>
    <property type="project" value="UniProtKB-KW"/>
</dbReference>
<keyword evidence="13 15" id="KW-0460">Magnesium</keyword>
<dbReference type="InterPro" id="IPR011907">
    <property type="entry name" value="RNase_III"/>
</dbReference>
<comment type="function">
    <text evidence="15">Digests double-stranded RNA. Involved in the processing of primary rRNA transcript to yield the immediate precursors to the large and small rRNAs (23S and 16S). Processes some mRNAs, and tRNAs when they are encoded in the rRNA operon. Processes pre-crRNA and tracrRNA of type II CRISPR loci if present in the organism.</text>
</comment>
<sequence>MSSIEDIISKFEEEINIKFNDKNIIKIALTHSSFANERRGIKYNERLEYLGDAVLELIISEYLFNNFKDKSEGDLTKLRALIVCENSLFEIAEMWNLGNYIIMSKGEEATGGRTRTSILADCVEAVIAAVYKDKGIDVTRKFIIDNFKELIKKASRDEIVLDYKTKLQEMLQRNGEVSINYNLLNIEGPAHRPKFYVEINVNDNCLGFGTGYSKKDAEQNAAKKVVLDLEGKNEQ</sequence>
<evidence type="ECO:0000256" key="8">
    <source>
        <dbReference type="ARBA" id="ARBA00022694"/>
    </source>
</evidence>
<dbReference type="SUPFAM" id="SSF54768">
    <property type="entry name" value="dsRNA-binding domain-like"/>
    <property type="match status" value="1"/>
</dbReference>
<dbReference type="NCBIfam" id="TIGR02191">
    <property type="entry name" value="RNaseIII"/>
    <property type="match status" value="1"/>
</dbReference>
<dbReference type="Pfam" id="PF14622">
    <property type="entry name" value="Ribonucleas_3_3"/>
    <property type="match status" value="1"/>
</dbReference>
<evidence type="ECO:0000256" key="5">
    <source>
        <dbReference type="ARBA" id="ARBA00022490"/>
    </source>
</evidence>
<dbReference type="Gene3D" id="1.10.1520.10">
    <property type="entry name" value="Ribonuclease III domain"/>
    <property type="match status" value="1"/>
</dbReference>
<dbReference type="CDD" id="cd00593">
    <property type="entry name" value="RIBOc"/>
    <property type="match status" value="1"/>
</dbReference>
<dbReference type="Gene3D" id="3.30.160.20">
    <property type="match status" value="1"/>
</dbReference>
<dbReference type="SMART" id="SM00358">
    <property type="entry name" value="DSRM"/>
    <property type="match status" value="1"/>
</dbReference>
<evidence type="ECO:0000256" key="13">
    <source>
        <dbReference type="ARBA" id="ARBA00022842"/>
    </source>
</evidence>
<feature type="active site" evidence="15">
    <location>
        <position position="52"/>
    </location>
</feature>
<comment type="subunit">
    <text evidence="4 15">Homodimer.</text>
</comment>
<keyword evidence="10 15" id="KW-0479">Metal-binding</keyword>
<evidence type="ECO:0000256" key="3">
    <source>
        <dbReference type="ARBA" id="ARBA00010183"/>
    </source>
</evidence>
<feature type="binding site" evidence="15">
    <location>
        <position position="121"/>
    </location>
    <ligand>
        <name>Mg(2+)</name>
        <dbReference type="ChEBI" id="CHEBI:18420"/>
    </ligand>
</feature>
<feature type="binding site" evidence="15">
    <location>
        <position position="48"/>
    </location>
    <ligand>
        <name>Mg(2+)</name>
        <dbReference type="ChEBI" id="CHEBI:18420"/>
    </ligand>
</feature>
<feature type="active site" evidence="15">
    <location>
        <position position="124"/>
    </location>
</feature>
<evidence type="ECO:0000256" key="9">
    <source>
        <dbReference type="ARBA" id="ARBA00022722"/>
    </source>
</evidence>
<dbReference type="PROSITE" id="PS50142">
    <property type="entry name" value="RNASE_3_2"/>
    <property type="match status" value="1"/>
</dbReference>
<evidence type="ECO:0000256" key="2">
    <source>
        <dbReference type="ARBA" id="ARBA00004496"/>
    </source>
</evidence>
<dbReference type="FunFam" id="3.30.160.20:FF:000003">
    <property type="entry name" value="Ribonuclease 3"/>
    <property type="match status" value="1"/>
</dbReference>
<dbReference type="GO" id="GO:0004525">
    <property type="term" value="F:ribonuclease III activity"/>
    <property type="evidence" value="ECO:0007669"/>
    <property type="project" value="UniProtKB-UniRule"/>
</dbReference>
<evidence type="ECO:0000256" key="15">
    <source>
        <dbReference type="HAMAP-Rule" id="MF_00104"/>
    </source>
</evidence>
<keyword evidence="8 15" id="KW-0819">tRNA processing</keyword>
<dbReference type="GO" id="GO:0019843">
    <property type="term" value="F:rRNA binding"/>
    <property type="evidence" value="ECO:0007669"/>
    <property type="project" value="UniProtKB-KW"/>
</dbReference>
<comment type="subcellular location">
    <subcellularLocation>
        <location evidence="2 15">Cytoplasm</location>
    </subcellularLocation>
</comment>
<evidence type="ECO:0000313" key="18">
    <source>
        <dbReference type="EMBL" id="KYH35892.1"/>
    </source>
</evidence>
<dbReference type="InterPro" id="IPR036389">
    <property type="entry name" value="RNase_III_sf"/>
</dbReference>
<keyword evidence="6 15" id="KW-0698">rRNA processing</keyword>
<dbReference type="CDD" id="cd10845">
    <property type="entry name" value="DSRM_RNAse_III_family"/>
    <property type="match status" value="1"/>
</dbReference>
<dbReference type="AlphaFoldDB" id="A0A151B827"/>
<dbReference type="HAMAP" id="MF_00104">
    <property type="entry name" value="RNase_III"/>
    <property type="match status" value="1"/>
</dbReference>
<dbReference type="GO" id="GO:0008033">
    <property type="term" value="P:tRNA processing"/>
    <property type="evidence" value="ECO:0007669"/>
    <property type="project" value="UniProtKB-KW"/>
</dbReference>
<dbReference type="EC" id="3.1.26.3" evidence="15"/>
<evidence type="ECO:0000256" key="12">
    <source>
        <dbReference type="ARBA" id="ARBA00022801"/>
    </source>
</evidence>
<keyword evidence="19" id="KW-1185">Reference proteome</keyword>
<feature type="domain" description="DRBM" evidence="16">
    <location>
        <begin position="162"/>
        <end position="231"/>
    </location>
</feature>
<keyword evidence="15" id="KW-0699">rRNA-binding</keyword>
<evidence type="ECO:0000256" key="14">
    <source>
        <dbReference type="ARBA" id="ARBA00022884"/>
    </source>
</evidence>
<dbReference type="SUPFAM" id="SSF69065">
    <property type="entry name" value="RNase III domain-like"/>
    <property type="match status" value="1"/>
</dbReference>
<dbReference type="InterPro" id="IPR000999">
    <property type="entry name" value="RNase_III_dom"/>
</dbReference>
<dbReference type="GO" id="GO:0042802">
    <property type="term" value="F:identical protein binding"/>
    <property type="evidence" value="ECO:0007669"/>
    <property type="project" value="UniProtKB-ARBA"/>
</dbReference>
<feature type="domain" description="RNase III" evidence="17">
    <location>
        <begin position="8"/>
        <end position="135"/>
    </location>
</feature>
<dbReference type="GO" id="GO:0006397">
    <property type="term" value="P:mRNA processing"/>
    <property type="evidence" value="ECO:0007669"/>
    <property type="project" value="UniProtKB-UniRule"/>
</dbReference>
<evidence type="ECO:0000256" key="6">
    <source>
        <dbReference type="ARBA" id="ARBA00022552"/>
    </source>
</evidence>
<evidence type="ECO:0000313" key="19">
    <source>
        <dbReference type="Proteomes" id="UP000075531"/>
    </source>
</evidence>
<dbReference type="SMART" id="SM00535">
    <property type="entry name" value="RIBOc"/>
    <property type="match status" value="1"/>
</dbReference>
<dbReference type="GO" id="GO:0010468">
    <property type="term" value="P:regulation of gene expression"/>
    <property type="evidence" value="ECO:0007669"/>
    <property type="project" value="TreeGrafter"/>
</dbReference>
<dbReference type="PANTHER" id="PTHR11207:SF0">
    <property type="entry name" value="RIBONUCLEASE 3"/>
    <property type="match status" value="1"/>
</dbReference>
<evidence type="ECO:0000256" key="1">
    <source>
        <dbReference type="ARBA" id="ARBA00000109"/>
    </source>
</evidence>
<evidence type="ECO:0000256" key="4">
    <source>
        <dbReference type="ARBA" id="ARBA00011738"/>
    </source>
</evidence>
<keyword evidence="12 15" id="KW-0378">Hydrolase</keyword>
<dbReference type="PATRIC" id="fig|1121338.3.peg.289"/>
<dbReference type="PROSITE" id="PS00517">
    <property type="entry name" value="RNASE_3_1"/>
    <property type="match status" value="1"/>
</dbReference>
<name>A0A151B827_9CLOT</name>
<comment type="cofactor">
    <cofactor evidence="15">
        <name>Mg(2+)</name>
        <dbReference type="ChEBI" id="CHEBI:18420"/>
    </cofactor>
</comment>
<dbReference type="FunFam" id="1.10.1520.10:FF:000001">
    <property type="entry name" value="Ribonuclease 3"/>
    <property type="match status" value="1"/>
</dbReference>
<dbReference type="STRING" id="1121338.CLTEP_02850"/>
<keyword evidence="9 15" id="KW-0540">Nuclease</keyword>
<proteinExistence type="inferred from homology"/>
<dbReference type="GO" id="GO:0006364">
    <property type="term" value="P:rRNA processing"/>
    <property type="evidence" value="ECO:0007669"/>
    <property type="project" value="UniProtKB-UniRule"/>
</dbReference>
<comment type="caution">
    <text evidence="18">The sequence shown here is derived from an EMBL/GenBank/DDBJ whole genome shotgun (WGS) entry which is preliminary data.</text>
</comment>
<organism evidence="18 19">
    <name type="scientific">Clostridium tepidiprofundi DSM 19306</name>
    <dbReference type="NCBI Taxonomy" id="1121338"/>
    <lineage>
        <taxon>Bacteria</taxon>
        <taxon>Bacillati</taxon>
        <taxon>Bacillota</taxon>
        <taxon>Clostridia</taxon>
        <taxon>Eubacteriales</taxon>
        <taxon>Clostridiaceae</taxon>
        <taxon>Clostridium</taxon>
    </lineage>
</organism>
<evidence type="ECO:0000259" key="17">
    <source>
        <dbReference type="PROSITE" id="PS50142"/>
    </source>
</evidence>
<accession>A0A151B827</accession>
<comment type="similarity">
    <text evidence="3">Belongs to the ribonuclease III family.</text>
</comment>
<gene>
    <name evidence="15 18" type="primary">rnc</name>
    <name evidence="18" type="ORF">CLTEP_02850</name>
</gene>
<dbReference type="EMBL" id="LTBA01000001">
    <property type="protein sequence ID" value="KYH35892.1"/>
    <property type="molecule type" value="Genomic_DNA"/>
</dbReference>
<evidence type="ECO:0000256" key="11">
    <source>
        <dbReference type="ARBA" id="ARBA00022759"/>
    </source>
</evidence>
<keyword evidence="11 15" id="KW-0255">Endonuclease</keyword>
<protein>
    <recommendedName>
        <fullName evidence="15">Ribonuclease 3</fullName>
        <ecNumber evidence="15">3.1.26.3</ecNumber>
    </recommendedName>
    <alternativeName>
        <fullName evidence="15">Ribonuclease III</fullName>
        <shortName evidence="15">RNase III</shortName>
    </alternativeName>
</protein>